<organism evidence="1 2">
    <name type="scientific">Gardnerella vaginalis</name>
    <dbReference type="NCBI Taxonomy" id="2702"/>
    <lineage>
        <taxon>Bacteria</taxon>
        <taxon>Bacillati</taxon>
        <taxon>Actinomycetota</taxon>
        <taxon>Actinomycetes</taxon>
        <taxon>Bifidobacteriales</taxon>
        <taxon>Bifidobacteriaceae</taxon>
        <taxon>Gardnerella</taxon>
    </lineage>
</organism>
<dbReference type="Proteomes" id="UP000236146">
    <property type="component" value="Unassembled WGS sequence"/>
</dbReference>
<dbReference type="GO" id="GO:0016740">
    <property type="term" value="F:transferase activity"/>
    <property type="evidence" value="ECO:0007669"/>
    <property type="project" value="UniProtKB-KW"/>
</dbReference>
<accession>A0A2K1STZ2</accession>
<dbReference type="InterPro" id="IPR014942">
    <property type="entry name" value="AbiEii"/>
</dbReference>
<keyword evidence="1" id="KW-0808">Transferase</keyword>
<name>A0A2K1STZ2_GARVA</name>
<proteinExistence type="predicted"/>
<evidence type="ECO:0000313" key="2">
    <source>
        <dbReference type="Proteomes" id="UP000236146"/>
    </source>
</evidence>
<dbReference type="AlphaFoldDB" id="A0A2K1STZ2"/>
<dbReference type="OrthoDB" id="9780929at2"/>
<dbReference type="Gene3D" id="3.10.450.620">
    <property type="entry name" value="JHP933, nucleotidyltransferase-like core domain"/>
    <property type="match status" value="1"/>
</dbReference>
<dbReference type="EMBL" id="MNLH01000005">
    <property type="protein sequence ID" value="PNS42976.1"/>
    <property type="molecule type" value="Genomic_DNA"/>
</dbReference>
<sequence length="335" mass="39519">MNKLLEISDDELDSVIQNTSDKLNMSKAIVEKDLWVCVILKYLFSEFKYRNSIFFKGGTSLSKVYKLIERFSEDIDLALDWKVLGYGKTEPYEDRSNTKQQKFNDKLNDDTKVFLRDEFLPILQNDFKKILDNKTYSFYIDEFDGQTICFNYPKNHKDSSILQVIRLEIGSLAEPIPASNKKIKTYIEEAYPEAFNEDIEVVAVDSLRTFFEKITILHREANRINGNYPARYSRHFYDVYKMLLTDIREKSFENIKLLKTVIDFKKKFYASNWAKYDDIMNGNLKLIPSKEGLEVFSKDYDSMKNMLFGEKIPFDKIIDALKEYEKELNDVIKNK</sequence>
<dbReference type="Pfam" id="PF08843">
    <property type="entry name" value="AbiEii"/>
    <property type="match status" value="1"/>
</dbReference>
<evidence type="ECO:0000313" key="1">
    <source>
        <dbReference type="EMBL" id="PNS42976.1"/>
    </source>
</evidence>
<gene>
    <name evidence="1" type="ORF">BFS05_05115</name>
</gene>
<comment type="caution">
    <text evidence="1">The sequence shown here is derived from an EMBL/GenBank/DDBJ whole genome shotgun (WGS) entry which is preliminary data.</text>
</comment>
<reference evidence="1 2" key="1">
    <citation type="submission" date="2016-10" db="EMBL/GenBank/DDBJ databases">
        <authorList>
            <person name="Varghese N."/>
        </authorList>
    </citation>
    <scope>NUCLEOTIDE SEQUENCE [LARGE SCALE GENOMIC DNA]</scope>
    <source>
        <strain evidence="1 2">KA00225</strain>
    </source>
</reference>
<dbReference type="RefSeq" id="WP_103084914.1">
    <property type="nucleotide sequence ID" value="NZ_MNLH01000005.1"/>
</dbReference>
<protein>
    <submittedName>
        <fullName evidence="1">Nucleotidyltransferase</fullName>
    </submittedName>
</protein>